<evidence type="ECO:0000313" key="2">
    <source>
        <dbReference type="Proteomes" id="UP001303046"/>
    </source>
</evidence>
<evidence type="ECO:0000313" key="1">
    <source>
        <dbReference type="EMBL" id="KAK6757151.1"/>
    </source>
</evidence>
<organism evidence="1 2">
    <name type="scientific">Necator americanus</name>
    <name type="common">Human hookworm</name>
    <dbReference type="NCBI Taxonomy" id="51031"/>
    <lineage>
        <taxon>Eukaryota</taxon>
        <taxon>Metazoa</taxon>
        <taxon>Ecdysozoa</taxon>
        <taxon>Nematoda</taxon>
        <taxon>Chromadorea</taxon>
        <taxon>Rhabditida</taxon>
        <taxon>Rhabditina</taxon>
        <taxon>Rhabditomorpha</taxon>
        <taxon>Strongyloidea</taxon>
        <taxon>Ancylostomatidae</taxon>
        <taxon>Bunostominae</taxon>
        <taxon>Necator</taxon>
    </lineage>
</organism>
<name>A0ABR1E5W2_NECAM</name>
<comment type="caution">
    <text evidence="1">The sequence shown here is derived from an EMBL/GenBank/DDBJ whole genome shotgun (WGS) entry which is preliminary data.</text>
</comment>
<gene>
    <name evidence="1" type="primary">Necator_chrV.g19940</name>
    <name evidence="1" type="ORF">RB195_015148</name>
</gene>
<accession>A0ABR1E5W2</accession>
<reference evidence="1 2" key="1">
    <citation type="submission" date="2023-08" db="EMBL/GenBank/DDBJ databases">
        <title>A Necator americanus chromosomal reference genome.</title>
        <authorList>
            <person name="Ilik V."/>
            <person name="Petrzelkova K.J."/>
            <person name="Pardy F."/>
            <person name="Fuh T."/>
            <person name="Niatou-Singa F.S."/>
            <person name="Gouil Q."/>
            <person name="Baker L."/>
            <person name="Ritchie M.E."/>
            <person name="Jex A.R."/>
            <person name="Gazzola D."/>
            <person name="Li H."/>
            <person name="Toshio Fujiwara R."/>
            <person name="Zhan B."/>
            <person name="Aroian R.V."/>
            <person name="Pafco B."/>
            <person name="Schwarz E.M."/>
        </authorList>
    </citation>
    <scope>NUCLEOTIDE SEQUENCE [LARGE SCALE GENOMIC DNA]</scope>
    <source>
        <strain evidence="1 2">Aroian</strain>
        <tissue evidence="1">Whole animal</tissue>
    </source>
</reference>
<keyword evidence="2" id="KW-1185">Reference proteome</keyword>
<dbReference type="EMBL" id="JAVFWL010000005">
    <property type="protein sequence ID" value="KAK6757151.1"/>
    <property type="molecule type" value="Genomic_DNA"/>
</dbReference>
<protein>
    <submittedName>
        <fullName evidence="1">Uncharacterized protein</fullName>
    </submittedName>
</protein>
<dbReference type="Proteomes" id="UP001303046">
    <property type="component" value="Unassembled WGS sequence"/>
</dbReference>
<sequence length="110" mass="12406">MLDTREGDWAVYRLVIAQRWICSAPRLLRELMAPLGVALARSWRGDESTQLYNEEFCHPPIPTVSNVEGRVLPVNAVEVSAAQKLSRTRQPVIITYLLMSGKLLSDRNSI</sequence>
<proteinExistence type="predicted"/>